<dbReference type="RefSeq" id="WP_193955401.1">
    <property type="nucleotide sequence ID" value="NZ_JADEYS010000034.1"/>
</dbReference>
<feature type="transmembrane region" description="Helical" evidence="1">
    <location>
        <begin position="50"/>
        <end position="67"/>
    </location>
</feature>
<keyword evidence="1" id="KW-0812">Transmembrane</keyword>
<dbReference type="Proteomes" id="UP000640333">
    <property type="component" value="Unassembled WGS sequence"/>
</dbReference>
<evidence type="ECO:0000313" key="4">
    <source>
        <dbReference type="Proteomes" id="UP000640333"/>
    </source>
</evidence>
<sequence>MYGTLLLLHILSATIWTGGHIVLSVVILPKVLRERSPEQLLSFESVFEKIGMPALIVQVVTGLMLAHRLVPDVSQWFDMTNPVSHGIAAKLTLLALTFGFAIDARFRVIPVLSKNNLVDMAWHIIPVTLFSILFVVVGVSFRTGWLY</sequence>
<proteinExistence type="predicted"/>
<name>A0A8J7K092_9GAMM</name>
<gene>
    <name evidence="3" type="ORF">IOQ59_20785</name>
</gene>
<evidence type="ECO:0000259" key="2">
    <source>
        <dbReference type="Pfam" id="PF05425"/>
    </source>
</evidence>
<keyword evidence="1" id="KW-1133">Transmembrane helix</keyword>
<comment type="caution">
    <text evidence="3">The sequence shown here is derived from an EMBL/GenBank/DDBJ whole genome shotgun (WGS) entry which is preliminary data.</text>
</comment>
<evidence type="ECO:0000256" key="1">
    <source>
        <dbReference type="SAM" id="Phobius"/>
    </source>
</evidence>
<dbReference type="EMBL" id="JADEYS010000034">
    <property type="protein sequence ID" value="MBE9399708.1"/>
    <property type="molecule type" value="Genomic_DNA"/>
</dbReference>
<reference evidence="3" key="1">
    <citation type="submission" date="2020-10" db="EMBL/GenBank/DDBJ databases">
        <title>Bacterium isolated from coastal waters sediment.</title>
        <authorList>
            <person name="Chen R.-J."/>
            <person name="Lu D.-C."/>
            <person name="Zhu K.-L."/>
            <person name="Du Z.-J."/>
        </authorList>
    </citation>
    <scope>NUCLEOTIDE SEQUENCE</scope>
    <source>
        <strain evidence="3">N1Y112</strain>
    </source>
</reference>
<feature type="domain" description="Copper resistance protein D" evidence="2">
    <location>
        <begin position="46"/>
        <end position="136"/>
    </location>
</feature>
<protein>
    <submittedName>
        <fullName evidence="3">CopD family protein</fullName>
    </submittedName>
</protein>
<feature type="transmembrane region" description="Helical" evidence="1">
    <location>
        <begin position="6"/>
        <end position="29"/>
    </location>
</feature>
<keyword evidence="4" id="KW-1185">Reference proteome</keyword>
<dbReference type="Pfam" id="PF05425">
    <property type="entry name" value="CopD"/>
    <property type="match status" value="1"/>
</dbReference>
<dbReference type="GO" id="GO:0016020">
    <property type="term" value="C:membrane"/>
    <property type="evidence" value="ECO:0007669"/>
    <property type="project" value="InterPro"/>
</dbReference>
<organism evidence="3 4">
    <name type="scientific">Pontibacterium sinense</name>
    <dbReference type="NCBI Taxonomy" id="2781979"/>
    <lineage>
        <taxon>Bacteria</taxon>
        <taxon>Pseudomonadati</taxon>
        <taxon>Pseudomonadota</taxon>
        <taxon>Gammaproteobacteria</taxon>
        <taxon>Oceanospirillales</taxon>
        <taxon>Oceanospirillaceae</taxon>
        <taxon>Pontibacterium</taxon>
    </lineage>
</organism>
<evidence type="ECO:0000313" key="3">
    <source>
        <dbReference type="EMBL" id="MBE9399708.1"/>
    </source>
</evidence>
<dbReference type="AlphaFoldDB" id="A0A8J7K092"/>
<keyword evidence="1" id="KW-0472">Membrane</keyword>
<feature type="transmembrane region" description="Helical" evidence="1">
    <location>
        <begin position="87"/>
        <end position="108"/>
    </location>
</feature>
<dbReference type="InterPro" id="IPR008457">
    <property type="entry name" value="Cu-R_CopD_dom"/>
</dbReference>
<accession>A0A8J7K092</accession>
<feature type="transmembrane region" description="Helical" evidence="1">
    <location>
        <begin position="120"/>
        <end position="141"/>
    </location>
</feature>